<evidence type="ECO:0000256" key="5">
    <source>
        <dbReference type="ARBA" id="ARBA00023136"/>
    </source>
</evidence>
<keyword evidence="8" id="KW-1185">Reference proteome</keyword>
<keyword evidence="5 6" id="KW-0472">Membrane</keyword>
<dbReference type="PANTHER" id="PTHR43701:SF2">
    <property type="entry name" value="MEMBRANE TRANSPORTER PROTEIN YJNA-RELATED"/>
    <property type="match status" value="1"/>
</dbReference>
<keyword evidence="3 6" id="KW-0812">Transmembrane</keyword>
<dbReference type="EMBL" id="CP088295">
    <property type="protein sequence ID" value="UUY04382.1"/>
    <property type="molecule type" value="Genomic_DNA"/>
</dbReference>
<protein>
    <recommendedName>
        <fullName evidence="6">Probable membrane transporter protein</fullName>
    </recommendedName>
</protein>
<comment type="similarity">
    <text evidence="2 6">Belongs to the 4-toluene sulfonate uptake permease (TSUP) (TC 2.A.102) family.</text>
</comment>
<feature type="transmembrane region" description="Helical" evidence="6">
    <location>
        <begin position="43"/>
        <end position="59"/>
    </location>
</feature>
<dbReference type="InterPro" id="IPR051598">
    <property type="entry name" value="TSUP/Inactive_protease-like"/>
</dbReference>
<accession>A0ABY5PIE1</accession>
<sequence>MIEAALIGVLAGVFAGLLGIGGGALFVPALTLFAGLGQVDAEATSLLAIVPVAIVGTWRQRGYGNVRDRDAVALGVLASAGAVAGVVLANAVPERALELLFAALIVYVAWQLARGALAASDAPTGDTPGP</sequence>
<dbReference type="InterPro" id="IPR002781">
    <property type="entry name" value="TM_pro_TauE-like"/>
</dbReference>
<keyword evidence="4 6" id="KW-1133">Transmembrane helix</keyword>
<gene>
    <name evidence="7" type="ORF">LRS13_02300</name>
</gene>
<name>A0ABY5PIE1_9ACTN</name>
<dbReference type="PANTHER" id="PTHR43701">
    <property type="entry name" value="MEMBRANE TRANSPORTER PROTEIN MJ0441-RELATED"/>
    <property type="match status" value="1"/>
</dbReference>
<dbReference type="Pfam" id="PF01925">
    <property type="entry name" value="TauE"/>
    <property type="match status" value="1"/>
</dbReference>
<evidence type="ECO:0000256" key="3">
    <source>
        <dbReference type="ARBA" id="ARBA00022692"/>
    </source>
</evidence>
<comment type="subcellular location">
    <subcellularLocation>
        <location evidence="6">Cell membrane</location>
        <topology evidence="6">Multi-pass membrane protein</topology>
    </subcellularLocation>
    <subcellularLocation>
        <location evidence="1">Membrane</location>
        <topology evidence="1">Multi-pass membrane protein</topology>
    </subcellularLocation>
</comment>
<dbReference type="RefSeq" id="WP_353864870.1">
    <property type="nucleotide sequence ID" value="NZ_CP088295.1"/>
</dbReference>
<keyword evidence="6" id="KW-1003">Cell membrane</keyword>
<reference evidence="8" key="1">
    <citation type="submission" date="2021-11" db="EMBL/GenBank/DDBJ databases">
        <title>Cultivation dependent microbiological survey of springs from the worlds oldest radium mine currently devoted to the extraction of radon-saturated water.</title>
        <authorList>
            <person name="Kapinusova G."/>
            <person name="Smrhova T."/>
            <person name="Strejcek M."/>
            <person name="Suman J."/>
            <person name="Jani K."/>
            <person name="Pajer P."/>
            <person name="Uhlik O."/>
        </authorList>
    </citation>
    <scope>NUCLEOTIDE SEQUENCE [LARGE SCALE GENOMIC DNA]</scope>
    <source>
        <strain evidence="8">J379</strain>
    </source>
</reference>
<proteinExistence type="inferred from homology"/>
<feature type="transmembrane region" description="Helical" evidence="6">
    <location>
        <begin position="71"/>
        <end position="90"/>
    </location>
</feature>
<evidence type="ECO:0000256" key="1">
    <source>
        <dbReference type="ARBA" id="ARBA00004141"/>
    </source>
</evidence>
<evidence type="ECO:0000256" key="4">
    <source>
        <dbReference type="ARBA" id="ARBA00022989"/>
    </source>
</evidence>
<evidence type="ECO:0000256" key="2">
    <source>
        <dbReference type="ARBA" id="ARBA00009142"/>
    </source>
</evidence>
<evidence type="ECO:0000313" key="8">
    <source>
        <dbReference type="Proteomes" id="UP001058860"/>
    </source>
</evidence>
<evidence type="ECO:0000256" key="6">
    <source>
        <dbReference type="RuleBase" id="RU363041"/>
    </source>
</evidence>
<dbReference type="Proteomes" id="UP001058860">
    <property type="component" value="Chromosome"/>
</dbReference>
<evidence type="ECO:0000313" key="7">
    <source>
        <dbReference type="EMBL" id="UUY04382.1"/>
    </source>
</evidence>
<organism evidence="7 8">
    <name type="scientific">Svornostia abyssi</name>
    <dbReference type="NCBI Taxonomy" id="2898438"/>
    <lineage>
        <taxon>Bacteria</taxon>
        <taxon>Bacillati</taxon>
        <taxon>Actinomycetota</taxon>
        <taxon>Thermoleophilia</taxon>
        <taxon>Solirubrobacterales</taxon>
        <taxon>Baekduiaceae</taxon>
        <taxon>Svornostia</taxon>
    </lineage>
</organism>